<dbReference type="KEGG" id="snk:CP967_18515"/>
<dbReference type="OrthoDB" id="1376696at2"/>
<name>A0A5J6FBS5_9ACTN</name>
<organism evidence="1 2">
    <name type="scientific">Streptomyces nitrosporeus</name>
    <dbReference type="NCBI Taxonomy" id="28894"/>
    <lineage>
        <taxon>Bacteria</taxon>
        <taxon>Bacillati</taxon>
        <taxon>Actinomycetota</taxon>
        <taxon>Actinomycetes</taxon>
        <taxon>Kitasatosporales</taxon>
        <taxon>Streptomycetaceae</taxon>
        <taxon>Streptomyces</taxon>
    </lineage>
</organism>
<dbReference type="AlphaFoldDB" id="A0A5J6FBS5"/>
<keyword evidence="2" id="KW-1185">Reference proteome</keyword>
<gene>
    <name evidence="1" type="ORF">CP967_18515</name>
</gene>
<proteinExistence type="predicted"/>
<dbReference type="Proteomes" id="UP000326178">
    <property type="component" value="Chromosome"/>
</dbReference>
<reference evidence="1 2" key="1">
    <citation type="submission" date="2017-09" db="EMBL/GenBank/DDBJ databases">
        <authorList>
            <person name="Lee N."/>
            <person name="Cho B.-K."/>
        </authorList>
    </citation>
    <scope>NUCLEOTIDE SEQUENCE [LARGE SCALE GENOMIC DNA]</scope>
    <source>
        <strain evidence="1 2">ATCC 12769</strain>
    </source>
</reference>
<protein>
    <submittedName>
        <fullName evidence="1">Uncharacterized protein</fullName>
    </submittedName>
</protein>
<evidence type="ECO:0000313" key="1">
    <source>
        <dbReference type="EMBL" id="QEU73722.1"/>
    </source>
</evidence>
<dbReference type="RefSeq" id="WP_150489032.1">
    <property type="nucleotide sequence ID" value="NZ_BMUV01000032.1"/>
</dbReference>
<dbReference type="EMBL" id="CP023702">
    <property type="protein sequence ID" value="QEU73722.1"/>
    <property type="molecule type" value="Genomic_DNA"/>
</dbReference>
<sequence length="104" mass="11376">MAIRKSMEEVLVVAGQREEWLTRCEQGLITAGFKDVRTLADLGQVTGTYRRFPTWGELTITVVPGAQSGDTRLTLRSTAAVDNIYAIFSSPNKKVLEVAKAGFA</sequence>
<evidence type="ECO:0000313" key="2">
    <source>
        <dbReference type="Proteomes" id="UP000326178"/>
    </source>
</evidence>
<accession>A0A5J6FBS5</accession>